<keyword evidence="1 4" id="KW-0378">Hydrolase</keyword>
<dbReference type="InterPro" id="IPR000673">
    <property type="entry name" value="Sig_transdc_resp-reg_Me-estase"/>
</dbReference>
<evidence type="ECO:0000256" key="7">
    <source>
        <dbReference type="SAM" id="MobiDB-lite"/>
    </source>
</evidence>
<feature type="region of interest" description="Disordered" evidence="7">
    <location>
        <begin position="157"/>
        <end position="179"/>
    </location>
</feature>
<feature type="active site" evidence="4 5">
    <location>
        <position position="212"/>
    </location>
</feature>
<comment type="domain">
    <text evidence="4">Contains a C-terminal catalytic domain, and an N-terminal region which modulates catalytic activity.</text>
</comment>
<dbReference type="InterPro" id="IPR001789">
    <property type="entry name" value="Sig_transdc_resp-reg_receiver"/>
</dbReference>
<dbReference type="EMBL" id="JBCITM010000002">
    <property type="protein sequence ID" value="MEN1759427.1"/>
    <property type="molecule type" value="Genomic_DNA"/>
</dbReference>
<dbReference type="InterPro" id="IPR011006">
    <property type="entry name" value="CheY-like_superfamily"/>
</dbReference>
<dbReference type="GO" id="GO:0008984">
    <property type="term" value="F:protein-glutamate methylesterase activity"/>
    <property type="evidence" value="ECO:0007669"/>
    <property type="project" value="UniProtKB-EC"/>
</dbReference>
<dbReference type="InterPro" id="IPR035909">
    <property type="entry name" value="CheB_C"/>
</dbReference>
<dbReference type="PANTHER" id="PTHR42872">
    <property type="entry name" value="PROTEIN-GLUTAMATE METHYLESTERASE/PROTEIN-GLUTAMINE GLUTAMINASE"/>
    <property type="match status" value="1"/>
</dbReference>
<keyword evidence="11" id="KW-1185">Reference proteome</keyword>
<keyword evidence="4" id="KW-0963">Cytoplasm</keyword>
<dbReference type="Pfam" id="PF00072">
    <property type="entry name" value="Response_reg"/>
    <property type="match status" value="1"/>
</dbReference>
<dbReference type="SUPFAM" id="SSF52172">
    <property type="entry name" value="CheY-like"/>
    <property type="match status" value="1"/>
</dbReference>
<evidence type="ECO:0000256" key="3">
    <source>
        <dbReference type="ARBA" id="ARBA00048267"/>
    </source>
</evidence>
<gene>
    <name evidence="4" type="primary">cheB</name>
    <name evidence="10" type="ORF">AAIG11_02980</name>
</gene>
<feature type="compositionally biased region" description="Basic and acidic residues" evidence="7">
    <location>
        <begin position="158"/>
        <end position="179"/>
    </location>
</feature>
<dbReference type="Gene3D" id="3.40.50.2300">
    <property type="match status" value="1"/>
</dbReference>
<evidence type="ECO:0000313" key="10">
    <source>
        <dbReference type="EMBL" id="MEN1759427.1"/>
    </source>
</evidence>
<dbReference type="HAMAP" id="MF_00099">
    <property type="entry name" value="CheB_chemtxs"/>
    <property type="match status" value="1"/>
</dbReference>
<reference evidence="10 11" key="1">
    <citation type="submission" date="2024-04" db="EMBL/GenBank/DDBJ databases">
        <title>Genome sequencing and metabolic network reconstruction of aminoacids and betaine degradation by Anoxynatronum sibiricum.</title>
        <authorList>
            <person name="Detkova E.N."/>
            <person name="Boltjanskaja Y.V."/>
            <person name="Mardanov A.V."/>
            <person name="Kevbrin V."/>
        </authorList>
    </citation>
    <scope>NUCLEOTIDE SEQUENCE [LARGE SCALE GENOMIC DNA]</scope>
    <source>
        <strain evidence="10 11">Z-7981</strain>
    </source>
</reference>
<dbReference type="Proteomes" id="UP001407405">
    <property type="component" value="Unassembled WGS sequence"/>
</dbReference>
<evidence type="ECO:0000313" key="11">
    <source>
        <dbReference type="Proteomes" id="UP001407405"/>
    </source>
</evidence>
<dbReference type="PANTHER" id="PTHR42872:SF3">
    <property type="entry name" value="PROTEIN-GLUTAMATE METHYLESTERASE_PROTEIN-GLUTAMINE GLUTAMINASE 1"/>
    <property type="match status" value="1"/>
</dbReference>
<dbReference type="PIRSF" id="PIRSF000876">
    <property type="entry name" value="RR_chemtxs_CheB"/>
    <property type="match status" value="1"/>
</dbReference>
<evidence type="ECO:0000256" key="2">
    <source>
        <dbReference type="ARBA" id="ARBA00024867"/>
    </source>
</evidence>
<evidence type="ECO:0000256" key="4">
    <source>
        <dbReference type="HAMAP-Rule" id="MF_00099"/>
    </source>
</evidence>
<accession>A0ABU9VQI7</accession>
<dbReference type="SMART" id="SM00448">
    <property type="entry name" value="REC"/>
    <property type="match status" value="1"/>
</dbReference>
<keyword evidence="4 5" id="KW-0145">Chemotaxis</keyword>
<feature type="domain" description="Response regulatory" evidence="8">
    <location>
        <begin position="9"/>
        <end position="126"/>
    </location>
</feature>
<dbReference type="CDD" id="cd16432">
    <property type="entry name" value="CheB_Rec"/>
    <property type="match status" value="1"/>
</dbReference>
<sequence length="394" mass="43111">MRNPSTPIRVLVVDDSAFMRKVINDILHSDPAIQVIAHARNGKEAMGIIAQDKPDVITLDIEMPVMDGLETLKAVMKECPLPVIMLSSLTEEGSSETIRALELGAVDFIQKPTLSFMITSGQFRNDLISKIKESISYRVQAMPPHVLTSVKQEAAVQVKDHSKSSKRERIEDSHTRHESKVMIEKPPVRGMRMTTAEESSLSINRLVAIAVSTGGPKALQSVIPFLPQNLSLPVLVVQHMPPGFTKSLAERLNQLSQVTVKEAEQGEAIQPGTVYIAPGDYHLTVKPFRHRLHIELTREDPVGGHRPAADRMFDSLAESSVDEVICVVMTGMGADGTKGIKNLKCVTKTYVLAQDEQSCVVYGMPKSAVVAGVVDQVVSLERITDAITNRIGGR</sequence>
<feature type="active site" evidence="4 5">
    <location>
        <position position="335"/>
    </location>
</feature>
<dbReference type="Pfam" id="PF01339">
    <property type="entry name" value="CheB_methylest"/>
    <property type="match status" value="1"/>
</dbReference>
<dbReference type="InterPro" id="IPR008248">
    <property type="entry name" value="CheB-like"/>
</dbReference>
<dbReference type="EC" id="3.1.1.61" evidence="4"/>
<comment type="catalytic activity">
    <reaction evidence="3 4">
        <text>[protein]-L-glutamate 5-O-methyl ester + H2O = L-glutamyl-[protein] + methanol + H(+)</text>
        <dbReference type="Rhea" id="RHEA:23236"/>
        <dbReference type="Rhea" id="RHEA-COMP:10208"/>
        <dbReference type="Rhea" id="RHEA-COMP:10311"/>
        <dbReference type="ChEBI" id="CHEBI:15377"/>
        <dbReference type="ChEBI" id="CHEBI:15378"/>
        <dbReference type="ChEBI" id="CHEBI:17790"/>
        <dbReference type="ChEBI" id="CHEBI:29973"/>
        <dbReference type="ChEBI" id="CHEBI:82795"/>
        <dbReference type="EC" id="3.1.1.61"/>
    </reaction>
</comment>
<evidence type="ECO:0000259" key="8">
    <source>
        <dbReference type="PROSITE" id="PS50110"/>
    </source>
</evidence>
<dbReference type="CDD" id="cd17541">
    <property type="entry name" value="REC_CheB-like"/>
    <property type="match status" value="1"/>
</dbReference>
<dbReference type="EC" id="3.5.1.44" evidence="4"/>
<evidence type="ECO:0000256" key="6">
    <source>
        <dbReference type="PROSITE-ProRule" id="PRU00169"/>
    </source>
</evidence>
<name>A0ABU9VQI7_9CLOT</name>
<comment type="similarity">
    <text evidence="4">Belongs to the CheB family.</text>
</comment>
<feature type="active site" evidence="4 5">
    <location>
        <position position="239"/>
    </location>
</feature>
<dbReference type="NCBIfam" id="NF001965">
    <property type="entry name" value="PRK00742.1"/>
    <property type="match status" value="1"/>
</dbReference>
<keyword evidence="4 6" id="KW-0597">Phosphoprotein</keyword>
<feature type="modified residue" description="4-aspartylphosphate" evidence="4 6">
    <location>
        <position position="60"/>
    </location>
</feature>
<evidence type="ECO:0000256" key="1">
    <source>
        <dbReference type="ARBA" id="ARBA00022801"/>
    </source>
</evidence>
<proteinExistence type="inferred from homology"/>
<comment type="function">
    <text evidence="4">Involved in chemotaxis. Part of a chemotaxis signal transduction system that modulates chemotaxis in response to various stimuli. Catalyzes the demethylation of specific methylglutamate residues introduced into the chemoreceptors (methyl-accepting chemotaxis proteins or MCP) by CheR. Also mediates the irreversible deamidation of specific glutamine residues to glutamic acid.</text>
</comment>
<comment type="subcellular location">
    <subcellularLocation>
        <location evidence="4">Cytoplasm</location>
    </subcellularLocation>
</comment>
<evidence type="ECO:0000256" key="5">
    <source>
        <dbReference type="PROSITE-ProRule" id="PRU00050"/>
    </source>
</evidence>
<dbReference type="RefSeq" id="WP_343184784.1">
    <property type="nucleotide sequence ID" value="NZ_JBCITM010000002.1"/>
</dbReference>
<comment type="PTM">
    <text evidence="4">Phosphorylated by CheA. Phosphorylation of the N-terminal regulatory domain activates the methylesterase activity.</text>
</comment>
<evidence type="ECO:0000259" key="9">
    <source>
        <dbReference type="PROSITE" id="PS50122"/>
    </source>
</evidence>
<comment type="catalytic activity">
    <reaction evidence="4">
        <text>L-glutaminyl-[protein] + H2O = L-glutamyl-[protein] + NH4(+)</text>
        <dbReference type="Rhea" id="RHEA:16441"/>
        <dbReference type="Rhea" id="RHEA-COMP:10207"/>
        <dbReference type="Rhea" id="RHEA-COMP:10208"/>
        <dbReference type="ChEBI" id="CHEBI:15377"/>
        <dbReference type="ChEBI" id="CHEBI:28938"/>
        <dbReference type="ChEBI" id="CHEBI:29973"/>
        <dbReference type="ChEBI" id="CHEBI:30011"/>
        <dbReference type="EC" id="3.5.1.44"/>
    </reaction>
</comment>
<dbReference type="PROSITE" id="PS50110">
    <property type="entry name" value="RESPONSE_REGULATORY"/>
    <property type="match status" value="1"/>
</dbReference>
<organism evidence="10 11">
    <name type="scientific">Anoxynatronum sibiricum</name>
    <dbReference type="NCBI Taxonomy" id="210623"/>
    <lineage>
        <taxon>Bacteria</taxon>
        <taxon>Bacillati</taxon>
        <taxon>Bacillota</taxon>
        <taxon>Clostridia</taxon>
        <taxon>Eubacteriales</taxon>
        <taxon>Clostridiaceae</taxon>
        <taxon>Anoxynatronum</taxon>
    </lineage>
</organism>
<dbReference type="SUPFAM" id="SSF52738">
    <property type="entry name" value="Methylesterase CheB, C-terminal domain"/>
    <property type="match status" value="1"/>
</dbReference>
<dbReference type="PROSITE" id="PS50122">
    <property type="entry name" value="CHEB"/>
    <property type="match status" value="1"/>
</dbReference>
<comment type="caution">
    <text evidence="10">The sequence shown here is derived from an EMBL/GenBank/DDBJ whole genome shotgun (WGS) entry which is preliminary data.</text>
</comment>
<dbReference type="Gene3D" id="3.40.50.180">
    <property type="entry name" value="Methylesterase CheB, C-terminal domain"/>
    <property type="match status" value="1"/>
</dbReference>
<comment type="function">
    <text evidence="2">May play the central regulatory role in sporulation. It may be an element of the effector pathway responsible for the activation of sporulation genes in response to nutritional stress. Spo0A may act in concert with spo0H (a sigma factor) to control the expression of some genes that are critical to the sporulation process.</text>
</comment>
<feature type="domain" description="CheB-type methylesterase" evidence="9">
    <location>
        <begin position="200"/>
        <end position="394"/>
    </location>
</feature>
<protein>
    <recommendedName>
        <fullName evidence="4">Protein-glutamate methylesterase/protein-glutamine glutaminase</fullName>
        <ecNumber evidence="4">3.1.1.61</ecNumber>
        <ecNumber evidence="4">3.5.1.44</ecNumber>
    </recommendedName>
</protein>